<dbReference type="KEGG" id="zpl:ZBT109_1479"/>
<evidence type="ECO:0000256" key="3">
    <source>
        <dbReference type="SAM" id="SignalP"/>
    </source>
</evidence>
<dbReference type="Proteomes" id="UP000267342">
    <property type="component" value="Chromosome"/>
</dbReference>
<keyword evidence="6" id="KW-1185">Reference proteome</keyword>
<evidence type="ECO:0000313" key="6">
    <source>
        <dbReference type="Proteomes" id="UP000267342"/>
    </source>
</evidence>
<dbReference type="AlphaFoldDB" id="A0A348HF37"/>
<evidence type="ECO:0000256" key="2">
    <source>
        <dbReference type="ARBA" id="ARBA00022729"/>
    </source>
</evidence>
<dbReference type="CDD" id="cd01004">
    <property type="entry name" value="PBP2_MidA_like"/>
    <property type="match status" value="1"/>
</dbReference>
<dbReference type="PANTHER" id="PTHR35936">
    <property type="entry name" value="MEMBRANE-BOUND LYTIC MUREIN TRANSGLYCOSYLASE F"/>
    <property type="match status" value="1"/>
</dbReference>
<dbReference type="SMART" id="SM00062">
    <property type="entry name" value="PBPb"/>
    <property type="match status" value="1"/>
</dbReference>
<comment type="similarity">
    <text evidence="1">Belongs to the bacterial solute-binding protein 3 family.</text>
</comment>
<gene>
    <name evidence="5" type="ORF">ZBT109_1479</name>
</gene>
<protein>
    <submittedName>
        <fullName evidence="5">Extracellular solute-binding protein, family 3</fullName>
    </submittedName>
</protein>
<dbReference type="Pfam" id="PF00497">
    <property type="entry name" value="SBP_bac_3"/>
    <property type="match status" value="1"/>
</dbReference>
<dbReference type="Gene3D" id="3.40.190.10">
    <property type="entry name" value="Periplasmic binding protein-like II"/>
    <property type="match status" value="2"/>
</dbReference>
<name>A0A348HF37_9GAMM</name>
<accession>A0A348HF37</accession>
<feature type="chain" id="PRO_5017004996" evidence="3">
    <location>
        <begin position="28"/>
        <end position="275"/>
    </location>
</feature>
<sequence>MTLNGLRAVLCRTLSVALLGLPAVAQAELPLTTPGKLTIGSDLTYPPYDWVDQHHQPQGIDPELMTLIARELNLEADFHDTRFVSLLPGVRRQRFDVAASVITITPERLQTVDFIPYLKSGEALLVRHDMATPPTKADALCGHSVAVLESAAWIPQLEALSDQCVQQGQKAIQIRTFDTNPHATHALTSRNVDVQLIDSVMAERVVEQLKGAVVISSDRLLYTEVLGIAVSKERPALKSAIERALIQLKNSGEYQRLLQRYGVEAAQTGDLPEAQ</sequence>
<evidence type="ECO:0000256" key="1">
    <source>
        <dbReference type="ARBA" id="ARBA00010333"/>
    </source>
</evidence>
<feature type="domain" description="Solute-binding protein family 3/N-terminal" evidence="4">
    <location>
        <begin position="36"/>
        <end position="265"/>
    </location>
</feature>
<keyword evidence="2 3" id="KW-0732">Signal</keyword>
<dbReference type="STRING" id="1123510.GCA_000620025_00476"/>
<evidence type="ECO:0000259" key="4">
    <source>
        <dbReference type="SMART" id="SM00062"/>
    </source>
</evidence>
<reference evidence="5 6" key="1">
    <citation type="submission" date="2018-09" db="EMBL/GenBank/DDBJ databases">
        <title>Zymobacter palmae IAM14233 (=T109) whole genome analysis.</title>
        <authorList>
            <person name="Yanase H."/>
        </authorList>
    </citation>
    <scope>NUCLEOTIDE SEQUENCE [LARGE SCALE GENOMIC DNA]</scope>
    <source>
        <strain evidence="5 6">IAM14233</strain>
    </source>
</reference>
<organism evidence="5 6">
    <name type="scientific">Zymobacter palmae</name>
    <dbReference type="NCBI Taxonomy" id="33074"/>
    <lineage>
        <taxon>Bacteria</taxon>
        <taxon>Pseudomonadati</taxon>
        <taxon>Pseudomonadota</taxon>
        <taxon>Gammaproteobacteria</taxon>
        <taxon>Oceanospirillales</taxon>
        <taxon>Halomonadaceae</taxon>
        <taxon>Zymobacter group</taxon>
        <taxon>Zymobacter</taxon>
    </lineage>
</organism>
<dbReference type="SUPFAM" id="SSF53850">
    <property type="entry name" value="Periplasmic binding protein-like II"/>
    <property type="match status" value="1"/>
</dbReference>
<dbReference type="EMBL" id="AP018933">
    <property type="protein sequence ID" value="BBG30239.1"/>
    <property type="molecule type" value="Genomic_DNA"/>
</dbReference>
<dbReference type="RefSeq" id="WP_027705815.1">
    <property type="nucleotide sequence ID" value="NZ_AP018933.1"/>
</dbReference>
<proteinExistence type="inferred from homology"/>
<feature type="signal peptide" evidence="3">
    <location>
        <begin position="1"/>
        <end position="27"/>
    </location>
</feature>
<evidence type="ECO:0000313" key="5">
    <source>
        <dbReference type="EMBL" id="BBG30239.1"/>
    </source>
</evidence>
<dbReference type="OrthoDB" id="9768183at2"/>
<dbReference type="InterPro" id="IPR001638">
    <property type="entry name" value="Solute-binding_3/MltF_N"/>
</dbReference>